<dbReference type="NCBIfam" id="NF011236">
    <property type="entry name" value="PRK14643.1"/>
    <property type="match status" value="1"/>
</dbReference>
<evidence type="ECO:0000259" key="4">
    <source>
        <dbReference type="Pfam" id="PF02576"/>
    </source>
</evidence>
<dbReference type="GO" id="GO:0005829">
    <property type="term" value="C:cytosol"/>
    <property type="evidence" value="ECO:0007669"/>
    <property type="project" value="TreeGrafter"/>
</dbReference>
<dbReference type="InterPro" id="IPR003728">
    <property type="entry name" value="Ribosome_maturation_RimP"/>
</dbReference>
<keyword evidence="1 3" id="KW-0963">Cytoplasm</keyword>
<comment type="function">
    <text evidence="3">Required for maturation of 30S ribosomal subunits.</text>
</comment>
<dbReference type="SUPFAM" id="SSF75420">
    <property type="entry name" value="YhbC-like, N-terminal domain"/>
    <property type="match status" value="1"/>
</dbReference>
<dbReference type="Proteomes" id="UP000239250">
    <property type="component" value="Chromosome"/>
</dbReference>
<keyword evidence="2 3" id="KW-0690">Ribosome biogenesis</keyword>
<dbReference type="Pfam" id="PF02576">
    <property type="entry name" value="RimP_N"/>
    <property type="match status" value="1"/>
</dbReference>
<dbReference type="EMBL" id="CP027019">
    <property type="protein sequence ID" value="AVP49063.1"/>
    <property type="molecule type" value="Genomic_DNA"/>
</dbReference>
<dbReference type="Gene3D" id="2.30.30.180">
    <property type="entry name" value="Ribosome maturation factor RimP, C-terminal domain"/>
    <property type="match status" value="1"/>
</dbReference>
<accession>A0A2S0NJ68</accession>
<comment type="similarity">
    <text evidence="3">Belongs to the RimP family.</text>
</comment>
<evidence type="ECO:0000313" key="6">
    <source>
        <dbReference type="Proteomes" id="UP000239250"/>
    </source>
</evidence>
<feature type="domain" description="Ribosome maturation factor RimP N-terminal" evidence="4">
    <location>
        <begin position="15"/>
        <end position="90"/>
    </location>
</feature>
<dbReference type="GO" id="GO:0000028">
    <property type="term" value="P:ribosomal small subunit assembly"/>
    <property type="evidence" value="ECO:0007669"/>
    <property type="project" value="TreeGrafter"/>
</dbReference>
<dbReference type="AlphaFoldDB" id="A0A2S0NJ68"/>
<reference evidence="6" key="1">
    <citation type="submission" date="2018-02" db="EMBL/GenBank/DDBJ databases">
        <title>Firefly genomes illuminate parallel origins of bioluminescence in beetles.</title>
        <authorList>
            <person name="Fallon T.R."/>
            <person name="Lower S.E.S."/>
            <person name="Behringer M."/>
            <person name="Weng J.-K."/>
        </authorList>
    </citation>
    <scope>NUCLEOTIDE SEQUENCE [LARGE SCALE GENOMIC DNA]</scope>
</reference>
<evidence type="ECO:0000313" key="5">
    <source>
        <dbReference type="EMBL" id="AVP49063.1"/>
    </source>
</evidence>
<gene>
    <name evidence="3" type="primary">rimP</name>
    <name evidence="5" type="ORF">C5T88_00485</name>
</gene>
<dbReference type="RefSeq" id="WP_303662410.1">
    <property type="nucleotide sequence ID" value="NZ_CP027019.1"/>
</dbReference>
<evidence type="ECO:0000256" key="3">
    <source>
        <dbReference type="HAMAP-Rule" id="MF_01077"/>
    </source>
</evidence>
<organism evidence="5 6">
    <name type="scientific">Williamsoniiplasma luminosum</name>
    <dbReference type="NCBI Taxonomy" id="214888"/>
    <lineage>
        <taxon>Bacteria</taxon>
        <taxon>Bacillati</taxon>
        <taxon>Mycoplasmatota</taxon>
        <taxon>Mollicutes</taxon>
        <taxon>Entomoplasmatales</taxon>
        <taxon>Williamsoniiplasma</taxon>
    </lineage>
</organism>
<dbReference type="SUPFAM" id="SSF74942">
    <property type="entry name" value="YhbC-like, C-terminal domain"/>
    <property type="match status" value="1"/>
</dbReference>
<dbReference type="InterPro" id="IPR028998">
    <property type="entry name" value="RimP_C"/>
</dbReference>
<evidence type="ECO:0000256" key="2">
    <source>
        <dbReference type="ARBA" id="ARBA00022517"/>
    </source>
</evidence>
<dbReference type="PANTHER" id="PTHR33867:SF1">
    <property type="entry name" value="RIBOSOME MATURATION FACTOR RIMP"/>
    <property type="match status" value="1"/>
</dbReference>
<protein>
    <recommendedName>
        <fullName evidence="3">Ribosome maturation factor RimP</fullName>
    </recommendedName>
</protein>
<dbReference type="GO" id="GO:0006412">
    <property type="term" value="P:translation"/>
    <property type="evidence" value="ECO:0007669"/>
    <property type="project" value="TreeGrafter"/>
</dbReference>
<dbReference type="InterPro" id="IPR036847">
    <property type="entry name" value="RimP_C_sf"/>
</dbReference>
<dbReference type="PANTHER" id="PTHR33867">
    <property type="entry name" value="RIBOSOME MATURATION FACTOR RIMP"/>
    <property type="match status" value="1"/>
</dbReference>
<sequence length="164" mass="19295">MENFTSFKNQIEDLANKILNQHNLRVYEINNFKDFESDVIQILVEDQTQPNKPLSFDTLLLVNEDLSTMMDDIKGIDNQYLLEVASAGIEKPIRNEKELVQAIDQYVHIEFHQMINKIKSLDGTIISYDEKDKTFKIAFFVKGQKKQIDFTWELIQQVRYAVKF</sequence>
<dbReference type="CDD" id="cd01734">
    <property type="entry name" value="YlxS_C"/>
    <property type="match status" value="1"/>
</dbReference>
<proteinExistence type="inferred from homology"/>
<evidence type="ECO:0000256" key="1">
    <source>
        <dbReference type="ARBA" id="ARBA00022490"/>
    </source>
</evidence>
<dbReference type="InterPro" id="IPR035956">
    <property type="entry name" value="RimP_N_sf"/>
</dbReference>
<dbReference type="HAMAP" id="MF_01077">
    <property type="entry name" value="RimP"/>
    <property type="match status" value="1"/>
</dbReference>
<dbReference type="Gene3D" id="3.30.300.70">
    <property type="entry name" value="RimP-like superfamily, N-terminal"/>
    <property type="match status" value="1"/>
</dbReference>
<name>A0A2S0NJ68_9MOLU</name>
<comment type="subcellular location">
    <subcellularLocation>
        <location evidence="3">Cytoplasm</location>
    </subcellularLocation>
</comment>
<dbReference type="InterPro" id="IPR028989">
    <property type="entry name" value="RimP_N"/>
</dbReference>